<evidence type="ECO:0000313" key="3">
    <source>
        <dbReference type="EMBL" id="PNC18210.1"/>
    </source>
</evidence>
<evidence type="ECO:0000256" key="1">
    <source>
        <dbReference type="SAM" id="MobiDB-lite"/>
    </source>
</evidence>
<gene>
    <name evidence="3" type="ORF">CXU22_06155</name>
</gene>
<proteinExistence type="predicted"/>
<evidence type="ECO:0000313" key="4">
    <source>
        <dbReference type="Proteomes" id="UP000236000"/>
    </source>
</evidence>
<name>A0A2N8HE31_9BACT</name>
<keyword evidence="2" id="KW-1133">Transmembrane helix</keyword>
<feature type="compositionally biased region" description="Basic and acidic residues" evidence="1">
    <location>
        <begin position="158"/>
        <end position="169"/>
    </location>
</feature>
<keyword evidence="2" id="KW-0472">Membrane</keyword>
<dbReference type="RefSeq" id="WP_102713613.1">
    <property type="nucleotide sequence ID" value="NZ_PJKA01000010.1"/>
</dbReference>
<reference evidence="3 4" key="1">
    <citation type="journal article" date="2017" name="BMC Genomics">
        <title>Genome sequencing of 39 Akkermansia muciniphila isolates reveals its population structure, genomic and functional diverisity, and global distribution in mammalian gut microbiotas.</title>
        <authorList>
            <person name="Guo X."/>
            <person name="Li S."/>
            <person name="Zhang J."/>
            <person name="Wu F."/>
            <person name="Li X."/>
            <person name="Wu D."/>
            <person name="Zhang M."/>
            <person name="Ou Z."/>
            <person name="Jie Z."/>
            <person name="Yan Q."/>
            <person name="Li P."/>
            <person name="Yi J."/>
            <person name="Peng Y."/>
        </authorList>
    </citation>
    <scope>NUCLEOTIDE SEQUENCE [LARGE SCALE GENOMIC DNA]</scope>
    <source>
        <strain evidence="3 4">GP24</strain>
    </source>
</reference>
<feature type="region of interest" description="Disordered" evidence="1">
    <location>
        <begin position="256"/>
        <end position="280"/>
    </location>
</feature>
<feature type="compositionally biased region" description="Basic and acidic residues" evidence="1">
    <location>
        <begin position="257"/>
        <end position="270"/>
    </location>
</feature>
<comment type="caution">
    <text evidence="3">The sequence shown here is derived from an EMBL/GenBank/DDBJ whole genome shotgun (WGS) entry which is preliminary data.</text>
</comment>
<dbReference type="EMBL" id="PJKA01000010">
    <property type="protein sequence ID" value="PNC18210.1"/>
    <property type="molecule type" value="Genomic_DNA"/>
</dbReference>
<dbReference type="Proteomes" id="UP000236000">
    <property type="component" value="Unassembled WGS sequence"/>
</dbReference>
<feature type="region of interest" description="Disordered" evidence="1">
    <location>
        <begin position="149"/>
        <end position="202"/>
    </location>
</feature>
<accession>A0A2N8HE31</accession>
<dbReference type="AlphaFoldDB" id="A0A2N8HE31"/>
<organism evidence="3 4">
    <name type="scientific">Akkermansia muciniphila</name>
    <dbReference type="NCBI Taxonomy" id="239935"/>
    <lineage>
        <taxon>Bacteria</taxon>
        <taxon>Pseudomonadati</taxon>
        <taxon>Verrucomicrobiota</taxon>
        <taxon>Verrucomicrobiia</taxon>
        <taxon>Verrucomicrobiales</taxon>
        <taxon>Akkermansiaceae</taxon>
        <taxon>Akkermansia</taxon>
    </lineage>
</organism>
<feature type="compositionally biased region" description="Polar residues" evidence="1">
    <location>
        <begin position="442"/>
        <end position="452"/>
    </location>
</feature>
<feature type="transmembrane region" description="Helical" evidence="2">
    <location>
        <begin position="633"/>
        <end position="652"/>
    </location>
</feature>
<feature type="region of interest" description="Disordered" evidence="1">
    <location>
        <begin position="357"/>
        <end position="455"/>
    </location>
</feature>
<dbReference type="OrthoDB" id="9899466at2"/>
<evidence type="ECO:0000256" key="2">
    <source>
        <dbReference type="SAM" id="Phobius"/>
    </source>
</evidence>
<feature type="compositionally biased region" description="Basic and acidic residues" evidence="1">
    <location>
        <begin position="357"/>
        <end position="434"/>
    </location>
</feature>
<keyword evidence="2" id="KW-0812">Transmembrane</keyword>
<sequence length="656" mass="74462">MKRISFYIVGLSVFSAFLCEGAGIVAWKDQGFHEDSMAKIATYSRRKLSGNEGVFNVNGKDIYLPANLYWSIDIPNSLPQELSDSTQYEMLLKQKYEMGVFRKRFPKSSSILDPWLKQLQEYQDNYDSGKYFVDGAWMEKAVYEQQQADLRKKRKQSRLKEEQRRKEAVNRTVETDSSSVEREEKSGIPYADGSLKEMSGGSAEGAGVVVKRLEQNKKSMDSAGQNRAQQLIQSIKRLFTAQSSYKKALQQQAGAKAKAEQYERQAEDAMRPSPLTGEPNSYMANNARKKARQVILNAEHALSNGKRELLQALKQSDTLACSLYKDIPQDAENLALAVMAIAESHDGEIDFRSRFEEAKEKEDRKKEEIAREQKEREQQLAREKEERLREEREREEQRLRERREEISREKEERAQQIARKKEEERKEAEEKMEAAKAPSNPSPSTIPNQPAISVNPPVQYMSDTDANRMIYRTLGSPDSQALEGIDEKYRNVIQTSTDPVAIARAAEAAYADKGSIDPAMRGYLTDMAKYRALSNKAGQGSAYHPSLSRAFPSLPSVMEMGDDAWEEEVDKMIATSKETYNPNLSLACRQRARDIIKARSLIMGGSMDRPEDIYQKLGISKDTDPSPLSGRTLSFISLCLLILVPLGIFCRLRKKL</sequence>
<protein>
    <submittedName>
        <fullName evidence="3">Uncharacterized protein</fullName>
    </submittedName>
</protein>